<sequence length="370" mass="41858">MGGTASTRRVTFEADENENITVVKGIRLSENVIDRMKESSPSGSKSQRYSGIYGASVSDEELKRRVAEELALEQAKKESENQKQCTQNRQLVLLDLVLLLLPLGLVPEQVLFQFLSAEDVFHSGALEQICVRLKKSKDLDRERAAANEQLTRAILRERISSEEERSKAKHLAKQLEEKDRVIKKQDAFYKEQLARLEERSSEFYKVTTEQYQKAAEEVEAKFKRYEYHPVCADLQARILQCYRENTHQTLSCSALANQYMHCVNHAKQEARDGDAARLRVHPLLVSREGVPGAATRQAPASKYKSNCRTLQKPCKGTVCIHNHAGCRGQGVVLGVCGSTRKSGRERYLSLESPRKQTLGIQCHPPLLFLE</sequence>
<keyword evidence="4" id="KW-0472">Membrane</keyword>
<evidence type="ECO:0000256" key="2">
    <source>
        <dbReference type="ARBA" id="ARBA00022792"/>
    </source>
</evidence>
<dbReference type="EMBL" id="KN124841">
    <property type="protein sequence ID" value="KFO20209.1"/>
    <property type="molecule type" value="Genomic_DNA"/>
</dbReference>
<evidence type="ECO:0000256" key="5">
    <source>
        <dbReference type="ARBA" id="ARBA00023157"/>
    </source>
</evidence>
<dbReference type="GO" id="GO:0007007">
    <property type="term" value="P:inner mitochondrial membrane organization"/>
    <property type="evidence" value="ECO:0007669"/>
    <property type="project" value="TreeGrafter"/>
</dbReference>
<evidence type="ECO:0000256" key="1">
    <source>
        <dbReference type="ARBA" id="ARBA00022707"/>
    </source>
</evidence>
<keyword evidence="5" id="KW-1015">Disulfide bond</keyword>
<dbReference type="InterPro" id="IPR052632">
    <property type="entry name" value="MICOS_subunit_Mic19"/>
</dbReference>
<evidence type="ECO:0000256" key="7">
    <source>
        <dbReference type="ARBA" id="ARBA00034476"/>
    </source>
</evidence>
<reference evidence="8 9" key="1">
    <citation type="submission" date="2013-11" db="EMBL/GenBank/DDBJ databases">
        <title>The Damaraland mole rat (Fukomys damarensis) genome and evolution of African mole rats.</title>
        <authorList>
            <person name="Gladyshev V.N."/>
            <person name="Fang X."/>
        </authorList>
    </citation>
    <scope>NUCLEOTIDE SEQUENCE [LARGE SCALE GENOMIC DNA]</scope>
    <source>
        <tissue evidence="8">Liver</tissue>
    </source>
</reference>
<accession>A0A091CMW8</accession>
<comment type="subcellular location">
    <subcellularLocation>
        <location evidence="7">Mitochondrion inner membrane</location>
        <topology evidence="7">Lipid-anchor</topology>
    </subcellularLocation>
</comment>
<protein>
    <submittedName>
        <fullName evidence="8">Coiled-coil-helix-coiled-coil-helix domain-containing protein 3, mitochondrial</fullName>
    </submittedName>
</protein>
<dbReference type="PANTHER" id="PTHR21588:SF18">
    <property type="entry name" value="MICOS COMPLEX SUBUNIT MIC19"/>
    <property type="match status" value="1"/>
</dbReference>
<dbReference type="GO" id="GO:0061617">
    <property type="term" value="C:MICOS complex"/>
    <property type="evidence" value="ECO:0007669"/>
    <property type="project" value="InterPro"/>
</dbReference>
<evidence type="ECO:0000256" key="4">
    <source>
        <dbReference type="ARBA" id="ARBA00023136"/>
    </source>
</evidence>
<gene>
    <name evidence="8" type="ORF">H920_18404</name>
</gene>
<dbReference type="PANTHER" id="PTHR21588">
    <property type="entry name" value="COILED-COIL-HELIX-COILED-COIL-HELIX DOMAIN CONTAINING 6"/>
    <property type="match status" value="1"/>
</dbReference>
<keyword evidence="3" id="KW-0496">Mitochondrion</keyword>
<proteinExistence type="predicted"/>
<evidence type="ECO:0000313" key="8">
    <source>
        <dbReference type="EMBL" id="KFO20209.1"/>
    </source>
</evidence>
<organism evidence="8 9">
    <name type="scientific">Fukomys damarensis</name>
    <name type="common">Damaraland mole rat</name>
    <name type="synonym">Cryptomys damarensis</name>
    <dbReference type="NCBI Taxonomy" id="885580"/>
    <lineage>
        <taxon>Eukaryota</taxon>
        <taxon>Metazoa</taxon>
        <taxon>Chordata</taxon>
        <taxon>Craniata</taxon>
        <taxon>Vertebrata</taxon>
        <taxon>Euteleostomi</taxon>
        <taxon>Mammalia</taxon>
        <taxon>Eutheria</taxon>
        <taxon>Euarchontoglires</taxon>
        <taxon>Glires</taxon>
        <taxon>Rodentia</taxon>
        <taxon>Hystricomorpha</taxon>
        <taxon>Bathyergidae</taxon>
        <taxon>Fukomys</taxon>
    </lineage>
</organism>
<keyword evidence="1" id="KW-0519">Myristate</keyword>
<dbReference type="AlphaFoldDB" id="A0A091CMW8"/>
<keyword evidence="6" id="KW-0449">Lipoprotein</keyword>
<dbReference type="STRING" id="885580.ENSFDAP00000001961"/>
<dbReference type="InterPro" id="IPR007964">
    <property type="entry name" value="MIC19/MIC25"/>
</dbReference>
<evidence type="ECO:0000256" key="6">
    <source>
        <dbReference type="ARBA" id="ARBA00023288"/>
    </source>
</evidence>
<keyword evidence="2" id="KW-0999">Mitochondrion inner membrane</keyword>
<evidence type="ECO:0000256" key="3">
    <source>
        <dbReference type="ARBA" id="ARBA00023128"/>
    </source>
</evidence>
<dbReference type="PROSITE" id="PS51808">
    <property type="entry name" value="CHCH"/>
    <property type="match status" value="1"/>
</dbReference>
<evidence type="ECO:0000313" key="9">
    <source>
        <dbReference type="Proteomes" id="UP000028990"/>
    </source>
</evidence>
<keyword evidence="9" id="KW-1185">Reference proteome</keyword>
<dbReference type="Proteomes" id="UP000028990">
    <property type="component" value="Unassembled WGS sequence"/>
</dbReference>
<name>A0A091CMW8_FUKDA</name>
<dbReference type="Pfam" id="PF05300">
    <property type="entry name" value="MIC19_MIC25"/>
    <property type="match status" value="1"/>
</dbReference>